<name>A0AAD4NBF4_9BILA</name>
<dbReference type="InterPro" id="IPR003152">
    <property type="entry name" value="FATC_dom"/>
</dbReference>
<organism evidence="6 7">
    <name type="scientific">Ditylenchus destructor</name>
    <dbReference type="NCBI Taxonomy" id="166010"/>
    <lineage>
        <taxon>Eukaryota</taxon>
        <taxon>Metazoa</taxon>
        <taxon>Ecdysozoa</taxon>
        <taxon>Nematoda</taxon>
        <taxon>Chromadorea</taxon>
        <taxon>Rhabditida</taxon>
        <taxon>Tylenchina</taxon>
        <taxon>Tylenchomorpha</taxon>
        <taxon>Sphaerularioidea</taxon>
        <taxon>Anguinidae</taxon>
        <taxon>Anguininae</taxon>
        <taxon>Ditylenchus</taxon>
    </lineage>
</organism>
<gene>
    <name evidence="6" type="ORF">DdX_04405</name>
</gene>
<keyword evidence="2" id="KW-0175">Coiled coil</keyword>
<evidence type="ECO:0000313" key="6">
    <source>
        <dbReference type="EMBL" id="KAI1722101.1"/>
    </source>
</evidence>
<dbReference type="InterPro" id="IPR011009">
    <property type="entry name" value="Kinase-like_dom_sf"/>
</dbReference>
<evidence type="ECO:0000256" key="1">
    <source>
        <dbReference type="ARBA" id="ARBA00023161"/>
    </source>
</evidence>
<sequence>MDGMTAENSLREHVKGVVKQIVHDRSNAREMKSASVISNLQSMIIAPPNLTEVREHWKPLIDDIGQIFSSKTHLELKNGAARCVGLIGFIVADQFDSYVEFVFDKCKTAKREEERASLIRSLQETVATYGNHGISLSPSRVKVILEQTKSYLDTNESPVELIPLLEICRLIAVNHPAEFVEHLHDVCDFVIGWFMDHCQPKYVENKCREMFQCFGPIFATEIEEAISFLQSLTDDWFYIVEQLGNPSSTEKLDPISTTIPIMKAFIEIFENSINASNVNAIHTIVAKINDNLEEHVNVAVKLSDSSVPLFCVQLGETILTLNSVMPNDENYILLRKLVCKALQHRPVSKYSTMGLTKLLAKAVSACKASEKLSFVELFTGEKSLMSTHPLLTDKDICAAFGAVLSKMVDIKDLNSLQAIYTTIANDIIQRVNNLHKSFNGVLLNNAKKNEVFLIMLLSALRPLTTAKNSIIVLRGLDPSLFSLLFSCLPIKEPWMVAYFPTCHHMLLNLAQSFSTTHGHFISNSDIFQNSTKSSAFSIDGRTIQIPTEGGPTAKYFGEILPILTALIAQISSIYDNRRTVVIHWLDGISKGLESMHQETIKCNKDISALQKELLSAFLSCSFDKDTEEMKVFMRIMDRLQTRSIIADYKGSQEFVVQFTSELLRSCEKSSENSMRMIWSQLPTNYLMQLSYNESVRRSLSDLEQQSLGKSDMTAFQFNILNDFLMGKGAPSFLLDGNNTAEWMGESARRFYMDLRLIDNYRAATLIVPKALDMWRFVIGQFALFCIDSKMKTPLGKPVETFTKFENGIRELVSMLISRTIPNVYKEAVDVDKKVKRNQIVADEDEKKTGEIDRNPVRKLTVTEEYLRVSLLLYMVDSLDKLMFLAGRGSMFNIADIPTSSSQFFHTNRASCEGWIVRVAAPVMSLCFSAGAYAQIVRLIGFIFTDLEKKLEKEKSLKIDVSTTSCICWTIQALVELSAPQAIKGVQSWSEVTFGQSFEWMSSAQKLAAGRVEQALHEFSTALSNKENLPSPVVDAIQAMTIRAVRTMRHSTFSRPYCEGVIKLCDEEKSEETTPNDFCYKAQIDSALALSSWDSLNTINGVNFPSTIVKAFPWELKKRMDVIENTFKEIWTEASSNNRYYPARSDFATAEQELFDVTKALLSMSPDETDLHAKFAVLKLVSNCIEKRVGKENPAGRSKVTNGFTNQAAPMDFDTDFLLNNPELDSSNQLSTGQMLVSWMDRLVSAQFTAIPTKRLISSHLRMSKLALKTENIALARHHIQRCQELCSNQNPFQARIPQHPGFVQNSAMPNSSMGYFNGPANMGFSPYGMGMPPQYPPFLNSVMPPPAAPKLTETDWETLIQSTKLNSLHPSIDGPSVLSQDQSRLGCFIELADAVSAHIDCQQEFIALNQSIDSNLSALASKVCLRLGKWTTHLAGIEQVILQKQSVFPRIFLDQILRTTQFVRDECNGVEPLAAFQGAFYLVACGMNSTTHKGHKVLADWALNQIYTEGCDYGSASDALKISPAERAVLAQIGINSEDAASKKLLSLMLKCTAIDEMKLYMNKTAGREDPQLTNALTQAEFTQVWLTAKRRHFKLFEIALSSSLRYLEGLSALTSSTTQEGYQNPISIKLTCMTILKMLSTHPDWFGKVTVDASWLDRIDCGLWKDTIPQLFAQLGHSSTTVRKIICRILERIGEVYPQAICFPAIVNNRVGSVAPGVEVQVPNNLTDDEQELLEKSSDSCSWTQNSEPKSISMIADSCTELVESLKKHNPKMVEDVTEFCIQLHRMCMLPEEKLLFVLSTLDYEMSRRVKQWENEQNNPSFAEKLSEDQRVQIFKRKVEATMDMIHQILRDIFDSMFCSTMPTTNCEKRFNFAFKSQLAESIEKFSANKTDPALAWAPLKKLTTDLIQRSTKKSSLCLSTPEISPFLYAMESSSIPIPGHEFKRASEGVVTVQKMDNTVYVLPTKTRPKKISFRGSDGKQYSFLFKGQEDLHLDERVTQLLRTCNYILRQKQKRKLGGEWPEYFCSNYTVTPLSARSGLIQWVEGSTPIFQVYRKWKTRQIDNQDAKQKHTELQNEHDTKKKPGEGERPMDIFYNKLKAVFQDQEISKDVLKDRKKWPLSCLETVVKELMVETPSDILAKELWMKCGDSGTWWRITQRFARSTAVMSVVGSVVGLGDRHLDNVLVNFANGNVTHVDYNVCFEKGRSLRIPESVPFRLTPNIVQALGPTKIEGTFRESCRHVLDVLRSQKGILLSLVNTFVHDPLVDWAATQPAPSPSPTTLSLPMVLVVYGTNKRSEISIRFVRQMLQIRLDEFKDTWKSVEKNLEDAIRNALAVLLRLNEQSVTKFALAPPDKGLDKAKANAFTDLKQYITKHHEIMVAIRPFLRALACVDRKVAAFLQLYKEKFSHPFVESHKLLDDENLADFSVPIGHFQQMLSSLQEVHNSLLSVNITDGTSSMGTSLDNVATEHEFERAVEDGNIHAKNIAGRIRRKLGGYEIIEVTHKTLDDSTADEQPSRCITETDVMTSNQQADFLINNATDIRYLALMYEGWTSWV</sequence>
<dbReference type="PANTHER" id="PTHR11139:SF71">
    <property type="entry name" value="SERINE_THREONINE-PROTEIN KINASE SMG1"/>
    <property type="match status" value="1"/>
</dbReference>
<dbReference type="EMBL" id="JAKKPZ010000004">
    <property type="protein sequence ID" value="KAI1722101.1"/>
    <property type="molecule type" value="Genomic_DNA"/>
</dbReference>
<keyword evidence="1" id="KW-0866">Nonsense-mediated mRNA decay</keyword>
<feature type="region of interest" description="Disordered" evidence="3">
    <location>
        <begin position="2066"/>
        <end position="2090"/>
    </location>
</feature>
<dbReference type="SMART" id="SM01343">
    <property type="entry name" value="FATC"/>
    <property type="match status" value="1"/>
</dbReference>
<dbReference type="SMART" id="SM00146">
    <property type="entry name" value="PI3Kc"/>
    <property type="match status" value="1"/>
</dbReference>
<dbReference type="SUPFAM" id="SSF56112">
    <property type="entry name" value="Protein kinase-like (PK-like)"/>
    <property type="match status" value="1"/>
</dbReference>
<protein>
    <submittedName>
        <fullName evidence="6">Phosphatidylinositol 3- and 4-kinase domain-containing protein</fullName>
    </submittedName>
</protein>
<dbReference type="Pfam" id="PF15785">
    <property type="entry name" value="SMG1"/>
    <property type="match status" value="1"/>
</dbReference>
<reference evidence="6" key="1">
    <citation type="submission" date="2022-01" db="EMBL/GenBank/DDBJ databases">
        <title>Genome Sequence Resource for Two Populations of Ditylenchus destructor, the Migratory Endoparasitic Phytonematode.</title>
        <authorList>
            <person name="Zhang H."/>
            <person name="Lin R."/>
            <person name="Xie B."/>
        </authorList>
    </citation>
    <scope>NUCLEOTIDE SEQUENCE</scope>
    <source>
        <strain evidence="6">BazhouSP</strain>
    </source>
</reference>
<dbReference type="Pfam" id="PF02260">
    <property type="entry name" value="FATC"/>
    <property type="match status" value="1"/>
</dbReference>
<dbReference type="Pfam" id="PF00454">
    <property type="entry name" value="PI3_PI4_kinase"/>
    <property type="match status" value="1"/>
</dbReference>
<dbReference type="PANTHER" id="PTHR11139">
    <property type="entry name" value="ATAXIA TELANGIECTASIA MUTATED ATM -RELATED"/>
    <property type="match status" value="1"/>
</dbReference>
<keyword evidence="7" id="KW-1185">Reference proteome</keyword>
<evidence type="ECO:0000259" key="4">
    <source>
        <dbReference type="PROSITE" id="PS50290"/>
    </source>
</evidence>
<dbReference type="GO" id="GO:0004674">
    <property type="term" value="F:protein serine/threonine kinase activity"/>
    <property type="evidence" value="ECO:0007669"/>
    <property type="project" value="InterPro"/>
</dbReference>
<comment type="caution">
    <text evidence="6">The sequence shown here is derived from an EMBL/GenBank/DDBJ whole genome shotgun (WGS) entry which is preliminary data.</text>
</comment>
<dbReference type="PROSITE" id="PS50290">
    <property type="entry name" value="PI3_4_KINASE_3"/>
    <property type="match status" value="1"/>
</dbReference>
<evidence type="ECO:0000256" key="3">
    <source>
        <dbReference type="SAM" id="MobiDB-lite"/>
    </source>
</evidence>
<dbReference type="Gene3D" id="3.30.1010.10">
    <property type="entry name" value="Phosphatidylinositol 3-kinase Catalytic Subunit, Chain A, domain 4"/>
    <property type="match status" value="1"/>
</dbReference>
<dbReference type="Gene3D" id="1.10.1070.11">
    <property type="entry name" value="Phosphatidylinositol 3-/4-kinase, catalytic domain"/>
    <property type="match status" value="1"/>
</dbReference>
<dbReference type="Proteomes" id="UP001201812">
    <property type="component" value="Unassembled WGS sequence"/>
</dbReference>
<dbReference type="GO" id="GO:0000184">
    <property type="term" value="P:nuclear-transcribed mRNA catabolic process, nonsense-mediated decay"/>
    <property type="evidence" value="ECO:0007669"/>
    <property type="project" value="UniProtKB-KW"/>
</dbReference>
<dbReference type="SUPFAM" id="SSF48371">
    <property type="entry name" value="ARM repeat"/>
    <property type="match status" value="1"/>
</dbReference>
<evidence type="ECO:0000259" key="5">
    <source>
        <dbReference type="PROSITE" id="PS51190"/>
    </source>
</evidence>
<dbReference type="InterPro" id="IPR050517">
    <property type="entry name" value="DDR_Repair_Kinase"/>
</dbReference>
<evidence type="ECO:0000313" key="7">
    <source>
        <dbReference type="Proteomes" id="UP001201812"/>
    </source>
</evidence>
<dbReference type="InterPro" id="IPR031559">
    <property type="entry name" value="SMG1"/>
</dbReference>
<feature type="domain" description="PI3K/PI4K catalytic" evidence="4">
    <location>
        <begin position="1957"/>
        <end position="2317"/>
    </location>
</feature>
<proteinExistence type="predicted"/>
<evidence type="ECO:0000256" key="2">
    <source>
        <dbReference type="SAM" id="Coils"/>
    </source>
</evidence>
<dbReference type="InterPro" id="IPR016024">
    <property type="entry name" value="ARM-type_fold"/>
</dbReference>
<dbReference type="InterPro" id="IPR000403">
    <property type="entry name" value="PI3/4_kinase_cat_dom"/>
</dbReference>
<feature type="domain" description="FATC" evidence="5">
    <location>
        <begin position="2525"/>
        <end position="2557"/>
    </location>
</feature>
<dbReference type="PROSITE" id="PS51190">
    <property type="entry name" value="FATC"/>
    <property type="match status" value="1"/>
</dbReference>
<dbReference type="InterPro" id="IPR036940">
    <property type="entry name" value="PI3/4_kinase_cat_sf"/>
</dbReference>
<dbReference type="GO" id="GO:0005634">
    <property type="term" value="C:nucleus"/>
    <property type="evidence" value="ECO:0007669"/>
    <property type="project" value="TreeGrafter"/>
</dbReference>
<feature type="coiled-coil region" evidence="2">
    <location>
        <begin position="2313"/>
        <end position="2344"/>
    </location>
</feature>
<accession>A0AAD4NBF4</accession>